<dbReference type="OrthoDB" id="34422at10239"/>
<accession>A0A220NQP9</accession>
<evidence type="ECO:0000313" key="2">
    <source>
        <dbReference type="Proteomes" id="UP000226097"/>
    </source>
</evidence>
<sequence>MPDYSHVGEIPSSAYTAGSGANSVKALASMTEQDAKAKMRLAPDLIYRGAQGSLITNVLGGIANAITMGLQGIFTGLTSGFSSIAGSVKPIVDGQLSLDSRIDLLSPLLDYGAVTMPDGQPFTGTGKLPFSVQIGPMRNVEKSGTDGLKLLDAGLWDIRLHAQASWVAAQSARCEVDLVVTAPDGSEFSRQSSIDVREATANLVNPISNSGEHVHTIVSTVVVPAAGYTVHAHVVANAPTRRFYGGPRWSRLVAQHISREVNGNWADGSGTSDTA</sequence>
<keyword evidence="2" id="KW-1185">Reference proteome</keyword>
<dbReference type="Proteomes" id="UP000226097">
    <property type="component" value="Segment"/>
</dbReference>
<dbReference type="RefSeq" id="YP_009626533.1">
    <property type="nucleotide sequence ID" value="NC_042139.2"/>
</dbReference>
<reference evidence="1" key="1">
    <citation type="submission" date="2017-06" db="EMBL/GenBank/DDBJ databases">
        <authorList>
            <person name="Guerrero Bustamante C.A."/>
            <person name="Bowman C.A."/>
            <person name="Russell D.A."/>
            <person name="Pope W.A."/>
            <person name="Jacobs-Sera D."/>
            <person name="Hatfull G.F."/>
        </authorList>
    </citation>
    <scope>NUCLEOTIDE SEQUENCE [LARGE SCALE GENOMIC DNA]</scope>
</reference>
<protein>
    <submittedName>
        <fullName evidence="1">Uncharacterized protein</fullName>
    </submittedName>
</protein>
<name>A0A220NQP9_9CAUD</name>
<organism evidence="1 2">
    <name type="scientific">Corynebacterium phage Poushou</name>
    <dbReference type="NCBI Taxonomy" id="2015851"/>
    <lineage>
        <taxon>Viruses</taxon>
        <taxon>Duplodnaviria</taxon>
        <taxon>Heunggongvirae</taxon>
        <taxon>Uroviricota</taxon>
        <taxon>Caudoviricetes</taxon>
        <taxon>Poushouvirus</taxon>
        <taxon>Poushouvirus Poushou</taxon>
    </lineage>
</organism>
<proteinExistence type="predicted"/>
<dbReference type="KEGG" id="vg:40104347"/>
<evidence type="ECO:0000313" key="1">
    <source>
        <dbReference type="EMBL" id="ASJ78980.1"/>
    </source>
</evidence>
<dbReference type="GeneID" id="40104347"/>
<dbReference type="EMBL" id="MF197383">
    <property type="protein sequence ID" value="ASJ78980.1"/>
    <property type="molecule type" value="Genomic_DNA"/>
</dbReference>
<gene>
    <name evidence="1" type="primary">21</name>
    <name evidence="1" type="ORF">PBI_POUSHOU_21</name>
</gene>